<protein>
    <submittedName>
        <fullName evidence="10">3-phenylpropionate MFS transporter</fullName>
    </submittedName>
</protein>
<dbReference type="PANTHER" id="PTHR23522:SF10">
    <property type="entry name" value="3-PHENYLPROPIONIC ACID TRANSPORTER-RELATED"/>
    <property type="match status" value="1"/>
</dbReference>
<evidence type="ECO:0000256" key="5">
    <source>
        <dbReference type="ARBA" id="ARBA00022692"/>
    </source>
</evidence>
<dbReference type="OrthoDB" id="9150135at2"/>
<dbReference type="Proteomes" id="UP000315252">
    <property type="component" value="Unassembled WGS sequence"/>
</dbReference>
<evidence type="ECO:0000259" key="9">
    <source>
        <dbReference type="Pfam" id="PF12832"/>
    </source>
</evidence>
<dbReference type="GO" id="GO:0015528">
    <property type="term" value="F:lactose:proton symporter activity"/>
    <property type="evidence" value="ECO:0007669"/>
    <property type="project" value="TreeGrafter"/>
</dbReference>
<dbReference type="InterPro" id="IPR026032">
    <property type="entry name" value="HcaT-like"/>
</dbReference>
<keyword evidence="5 8" id="KW-0812">Transmembrane</keyword>
<evidence type="ECO:0000256" key="6">
    <source>
        <dbReference type="ARBA" id="ARBA00022989"/>
    </source>
</evidence>
<dbReference type="InterPro" id="IPR036259">
    <property type="entry name" value="MFS_trans_sf"/>
</dbReference>
<feature type="transmembrane region" description="Helical" evidence="8">
    <location>
        <begin position="157"/>
        <end position="178"/>
    </location>
</feature>
<evidence type="ECO:0000256" key="2">
    <source>
        <dbReference type="ARBA" id="ARBA00022448"/>
    </source>
</evidence>
<dbReference type="GO" id="GO:0030395">
    <property type="term" value="F:lactose binding"/>
    <property type="evidence" value="ECO:0007669"/>
    <property type="project" value="TreeGrafter"/>
</dbReference>
<accession>A0A545TPF3</accession>
<dbReference type="InterPro" id="IPR024989">
    <property type="entry name" value="MFS_assoc_dom"/>
</dbReference>
<dbReference type="GO" id="GO:0005886">
    <property type="term" value="C:plasma membrane"/>
    <property type="evidence" value="ECO:0007669"/>
    <property type="project" value="UniProtKB-SubCell"/>
</dbReference>
<evidence type="ECO:0000256" key="4">
    <source>
        <dbReference type="ARBA" id="ARBA00022519"/>
    </source>
</evidence>
<feature type="transmembrane region" description="Helical" evidence="8">
    <location>
        <begin position="237"/>
        <end position="256"/>
    </location>
</feature>
<feature type="transmembrane region" description="Helical" evidence="8">
    <location>
        <begin position="12"/>
        <end position="30"/>
    </location>
</feature>
<feature type="transmembrane region" description="Helical" evidence="8">
    <location>
        <begin position="199"/>
        <end position="217"/>
    </location>
</feature>
<feature type="transmembrane region" description="Helical" evidence="8">
    <location>
        <begin position="290"/>
        <end position="309"/>
    </location>
</feature>
<keyword evidence="6 8" id="KW-1133">Transmembrane helix</keyword>
<evidence type="ECO:0000256" key="8">
    <source>
        <dbReference type="SAM" id="Phobius"/>
    </source>
</evidence>
<dbReference type="EMBL" id="VHSH01000005">
    <property type="protein sequence ID" value="TQV79058.1"/>
    <property type="molecule type" value="Genomic_DNA"/>
</dbReference>
<dbReference type="SUPFAM" id="SSF103473">
    <property type="entry name" value="MFS general substrate transporter"/>
    <property type="match status" value="1"/>
</dbReference>
<evidence type="ECO:0000256" key="7">
    <source>
        <dbReference type="ARBA" id="ARBA00023136"/>
    </source>
</evidence>
<reference evidence="10 11" key="1">
    <citation type="submission" date="2019-06" db="EMBL/GenBank/DDBJ databases">
        <title>Whole genome sequence for Rhodospirillaceae sp. R148.</title>
        <authorList>
            <person name="Wang G."/>
        </authorList>
    </citation>
    <scope>NUCLEOTIDE SEQUENCE [LARGE SCALE GENOMIC DNA]</scope>
    <source>
        <strain evidence="10 11">R148</strain>
    </source>
</reference>
<comment type="subcellular location">
    <subcellularLocation>
        <location evidence="1">Cell inner membrane</location>
        <topology evidence="1">Multi-pass membrane protein</topology>
    </subcellularLocation>
</comment>
<evidence type="ECO:0000256" key="3">
    <source>
        <dbReference type="ARBA" id="ARBA00022475"/>
    </source>
</evidence>
<dbReference type="RefSeq" id="WP_142897281.1">
    <property type="nucleotide sequence ID" value="NZ_ML660056.1"/>
</dbReference>
<dbReference type="PANTHER" id="PTHR23522">
    <property type="entry name" value="BLL5896 PROTEIN"/>
    <property type="match status" value="1"/>
</dbReference>
<comment type="caution">
    <text evidence="10">The sequence shown here is derived from an EMBL/GenBank/DDBJ whole genome shotgun (WGS) entry which is preliminary data.</text>
</comment>
<keyword evidence="7 8" id="KW-0472">Membrane</keyword>
<organism evidence="10 11">
    <name type="scientific">Denitrobaculum tricleocarpae</name>
    <dbReference type="NCBI Taxonomy" id="2591009"/>
    <lineage>
        <taxon>Bacteria</taxon>
        <taxon>Pseudomonadati</taxon>
        <taxon>Pseudomonadota</taxon>
        <taxon>Alphaproteobacteria</taxon>
        <taxon>Rhodospirillales</taxon>
        <taxon>Rhodospirillaceae</taxon>
        <taxon>Denitrobaculum</taxon>
    </lineage>
</organism>
<feature type="transmembrane region" description="Helical" evidence="8">
    <location>
        <begin position="72"/>
        <end position="88"/>
    </location>
</feature>
<sequence length="392" mass="41718">MSATQLSVRYAAFYTAIFAAIGIYIPFWPLWLGEKGLSAPEIATLLAAASWLKIATTPGFAQVSDRSGRPKVTMAVVALLSVGFYALLWDSSGFWPILLISLIAVAAMQALPPLGDSLTLGAVYGRGLDYGRIRLWGSIGFILAAAVAGPLVETYGIGAFLPFLLLLLVITLGTIIVLPPQDKTPQNTASQSKGDWRPLLKPQFLIFLICASLLQASHATYYAFSTIHWQLAGHSETVIGLLWAEGVAAEVLLFAISGAMVRRMRPSTLLLIGGICGIVRWLVIGETTWLPALIGVQLLHAGTFGATHLGAMHFIARRAPIGAAATAQSLYSAFSGGLGMGLALLLAGVLYRESPAFAFFAMAGLAGIAVLLALRLLSFPRSQEERLPHETT</sequence>
<keyword evidence="2" id="KW-0813">Transport</keyword>
<dbReference type="NCBIfam" id="NF008346">
    <property type="entry name" value="PRK11128.1"/>
    <property type="match status" value="1"/>
</dbReference>
<feature type="transmembrane region" description="Helical" evidence="8">
    <location>
        <begin position="268"/>
        <end position="284"/>
    </location>
</feature>
<keyword evidence="11" id="KW-1185">Reference proteome</keyword>
<feature type="transmembrane region" description="Helical" evidence="8">
    <location>
        <begin position="357"/>
        <end position="377"/>
    </location>
</feature>
<dbReference type="Pfam" id="PF12832">
    <property type="entry name" value="MFS_1_like"/>
    <property type="match status" value="1"/>
</dbReference>
<dbReference type="AlphaFoldDB" id="A0A545TPF3"/>
<evidence type="ECO:0000313" key="11">
    <source>
        <dbReference type="Proteomes" id="UP000315252"/>
    </source>
</evidence>
<feature type="transmembrane region" description="Helical" evidence="8">
    <location>
        <begin position="133"/>
        <end position="151"/>
    </location>
</feature>
<keyword evidence="3" id="KW-1003">Cell membrane</keyword>
<feature type="transmembrane region" description="Helical" evidence="8">
    <location>
        <begin position="330"/>
        <end position="351"/>
    </location>
</feature>
<feature type="transmembrane region" description="Helical" evidence="8">
    <location>
        <begin position="94"/>
        <end position="112"/>
    </location>
</feature>
<gene>
    <name evidence="10" type="ORF">FKG95_15375</name>
</gene>
<evidence type="ECO:0000313" key="10">
    <source>
        <dbReference type="EMBL" id="TQV79058.1"/>
    </source>
</evidence>
<keyword evidence="4" id="KW-0997">Cell inner membrane</keyword>
<proteinExistence type="predicted"/>
<dbReference type="NCBIfam" id="NF037955">
    <property type="entry name" value="mfs"/>
    <property type="match status" value="1"/>
</dbReference>
<dbReference type="Gene3D" id="1.20.1250.20">
    <property type="entry name" value="MFS general substrate transporter like domains"/>
    <property type="match status" value="2"/>
</dbReference>
<name>A0A545TPF3_9PROT</name>
<feature type="domain" description="Major facilitator superfamily associated" evidence="9">
    <location>
        <begin position="9"/>
        <end position="359"/>
    </location>
</feature>
<evidence type="ECO:0000256" key="1">
    <source>
        <dbReference type="ARBA" id="ARBA00004429"/>
    </source>
</evidence>
<dbReference type="PIRSF" id="PIRSF004925">
    <property type="entry name" value="HcaT"/>
    <property type="match status" value="1"/>
</dbReference>